<comment type="caution">
    <text evidence="2">The sequence shown here is derived from an EMBL/GenBank/DDBJ whole genome shotgun (WGS) entry which is preliminary data.</text>
</comment>
<evidence type="ECO:0000313" key="3">
    <source>
        <dbReference type="Proteomes" id="UP000235122"/>
    </source>
</evidence>
<evidence type="ECO:0000256" key="1">
    <source>
        <dbReference type="SAM" id="Phobius"/>
    </source>
</evidence>
<evidence type="ECO:0000313" key="2">
    <source>
        <dbReference type="EMBL" id="PKY73485.1"/>
    </source>
</evidence>
<dbReference type="STRING" id="33007.HMPREF3198_02070"/>
<keyword evidence="1" id="KW-0812">Transmembrane</keyword>
<feature type="transmembrane region" description="Helical" evidence="1">
    <location>
        <begin position="216"/>
        <end position="235"/>
    </location>
</feature>
<dbReference type="AlphaFoldDB" id="A0A2I1IQV3"/>
<feature type="transmembrane region" description="Helical" evidence="1">
    <location>
        <begin position="241"/>
        <end position="263"/>
    </location>
</feature>
<gene>
    <name evidence="2" type="ORF">CYJ19_02565</name>
</gene>
<keyword evidence="3" id="KW-1185">Reference proteome</keyword>
<protein>
    <submittedName>
        <fullName evidence="2">Uncharacterized protein</fullName>
    </submittedName>
</protein>
<organism evidence="2 3">
    <name type="scientific">Winkia neuii</name>
    <dbReference type="NCBI Taxonomy" id="33007"/>
    <lineage>
        <taxon>Bacteria</taxon>
        <taxon>Bacillati</taxon>
        <taxon>Actinomycetota</taxon>
        <taxon>Actinomycetes</taxon>
        <taxon>Actinomycetales</taxon>
        <taxon>Actinomycetaceae</taxon>
        <taxon>Winkia</taxon>
    </lineage>
</organism>
<dbReference type="Proteomes" id="UP000235122">
    <property type="component" value="Unassembled WGS sequence"/>
</dbReference>
<sequence length="310" mass="34773">MIISVITSVLSAFSAILPILLALVGARSILDWLGYQKELNTSALEKAIGHRAKLAAHLCSEPQPSGSVELNSRIRKYDARIRREVLHQNVQHKLRDWDPGPGLFREPFVAANICLTVFALISFLIISCKINSQPNASLRKVLPPLVVGIFAVLNCTLGENMYRNVRRERAVRQAFKELYPDCTSPYSSLSATTIAALLTTTLSKRKQQRSKAANRLFIWTFLTASFFLSIILPSLKSWQTVRLLCKIAFLMCSIGLSTQLGLAKNKFWKLPNRKGKGKMPANCSRTNLLRLWQRIRPSKADRNRSEHGGS</sequence>
<reference evidence="2 3" key="1">
    <citation type="submission" date="2017-12" db="EMBL/GenBank/DDBJ databases">
        <title>Phylogenetic diversity of female urinary microbiome.</title>
        <authorList>
            <person name="Thomas-White K."/>
            <person name="Wolfe A.J."/>
        </authorList>
    </citation>
    <scope>NUCLEOTIDE SEQUENCE [LARGE SCALE GENOMIC DNA]</scope>
    <source>
        <strain evidence="2 3">UMB0402</strain>
    </source>
</reference>
<feature type="transmembrane region" description="Helical" evidence="1">
    <location>
        <begin position="108"/>
        <end position="130"/>
    </location>
</feature>
<keyword evidence="1" id="KW-1133">Transmembrane helix</keyword>
<name>A0A2I1IQV3_9ACTO</name>
<proteinExistence type="predicted"/>
<keyword evidence="1" id="KW-0472">Membrane</keyword>
<accession>A0A2I1IQV3</accession>
<dbReference type="EMBL" id="PKKO01000001">
    <property type="protein sequence ID" value="PKY73485.1"/>
    <property type="molecule type" value="Genomic_DNA"/>
</dbReference>